<sequence>MFSVFRLVLLALVCLNFYLEKKIYQFVLSSDHPEHLHMELVLAYVGMLRRLSVCVGVCVLLLVCARYRDPVQQSLQVLQQLRETHKSLQEALQRAERLADEKKLEDRQLDGKRSSETKRAERLEKSSMISSVATDSSHLSPLEHTVGDVGQFCFTMMGRGDAMNACGGQAEVQQIHDILMFLLDDGVSLDQSLNSYPLFCLSTNTSGWLTSPGELSGPDSPIRSSPQLSQCLLVVSQPIPWAP</sequence>
<proteinExistence type="predicted"/>
<reference evidence="2 3" key="1">
    <citation type="submission" date="2021-06" db="EMBL/GenBank/DDBJ databases">
        <authorList>
            <person name="Palmer J.M."/>
        </authorList>
    </citation>
    <scope>NUCLEOTIDE SEQUENCE [LARGE SCALE GENOMIC DNA]</scope>
    <source>
        <strain evidence="2 3">AS_MEX2019</strain>
        <tissue evidence="2">Muscle</tissue>
    </source>
</reference>
<dbReference type="PANTHER" id="PTHR33538">
    <property type="entry name" value="PROTEIN GAMETE EXPRESSED 1"/>
    <property type="match status" value="1"/>
</dbReference>
<organism evidence="2 3">
    <name type="scientific">Ameca splendens</name>
    <dbReference type="NCBI Taxonomy" id="208324"/>
    <lineage>
        <taxon>Eukaryota</taxon>
        <taxon>Metazoa</taxon>
        <taxon>Chordata</taxon>
        <taxon>Craniata</taxon>
        <taxon>Vertebrata</taxon>
        <taxon>Euteleostomi</taxon>
        <taxon>Actinopterygii</taxon>
        <taxon>Neopterygii</taxon>
        <taxon>Teleostei</taxon>
        <taxon>Neoteleostei</taxon>
        <taxon>Acanthomorphata</taxon>
        <taxon>Ovalentaria</taxon>
        <taxon>Atherinomorphae</taxon>
        <taxon>Cyprinodontiformes</taxon>
        <taxon>Goodeidae</taxon>
        <taxon>Ameca</taxon>
    </lineage>
</organism>
<feature type="region of interest" description="Disordered" evidence="1">
    <location>
        <begin position="103"/>
        <end position="127"/>
    </location>
</feature>
<evidence type="ECO:0000313" key="3">
    <source>
        <dbReference type="Proteomes" id="UP001469553"/>
    </source>
</evidence>
<dbReference type="Proteomes" id="UP001469553">
    <property type="component" value="Unassembled WGS sequence"/>
</dbReference>
<dbReference type="InterPro" id="IPR040346">
    <property type="entry name" value="GEX1/Brambleberry"/>
</dbReference>
<gene>
    <name evidence="2" type="ORF">AMECASPLE_036756</name>
</gene>
<feature type="compositionally biased region" description="Basic and acidic residues" evidence="1">
    <location>
        <begin position="103"/>
        <end position="125"/>
    </location>
</feature>
<evidence type="ECO:0000313" key="2">
    <source>
        <dbReference type="EMBL" id="MEQ2289778.1"/>
    </source>
</evidence>
<name>A0ABV0Y7L7_9TELE</name>
<dbReference type="EMBL" id="JAHRIP010024744">
    <property type="protein sequence ID" value="MEQ2289778.1"/>
    <property type="molecule type" value="Genomic_DNA"/>
</dbReference>
<protein>
    <submittedName>
        <fullName evidence="2">Uncharacterized protein</fullName>
    </submittedName>
</protein>
<evidence type="ECO:0000256" key="1">
    <source>
        <dbReference type="SAM" id="MobiDB-lite"/>
    </source>
</evidence>
<accession>A0ABV0Y7L7</accession>
<dbReference type="PANTHER" id="PTHR33538:SF2">
    <property type="entry name" value="PROTEIN GAMETE EXPRESSED 1"/>
    <property type="match status" value="1"/>
</dbReference>
<keyword evidence="3" id="KW-1185">Reference proteome</keyword>
<comment type="caution">
    <text evidence="2">The sequence shown here is derived from an EMBL/GenBank/DDBJ whole genome shotgun (WGS) entry which is preliminary data.</text>
</comment>